<keyword evidence="5" id="KW-0378">Hydrolase</keyword>
<feature type="chain" id="PRO_5037724267" description="prolyl oligopeptidase" evidence="7">
    <location>
        <begin position="25"/>
        <end position="736"/>
    </location>
</feature>
<evidence type="ECO:0000256" key="1">
    <source>
        <dbReference type="ARBA" id="ARBA00001070"/>
    </source>
</evidence>
<gene>
    <name evidence="10" type="ORF">KFK14_15965</name>
</gene>
<dbReference type="FunFam" id="3.40.50.1820:FF:000005">
    <property type="entry name" value="Prolyl endopeptidase"/>
    <property type="match status" value="1"/>
</dbReference>
<keyword evidence="6" id="KW-0720">Serine protease</keyword>
<evidence type="ECO:0000256" key="2">
    <source>
        <dbReference type="ARBA" id="ARBA00005228"/>
    </source>
</evidence>
<dbReference type="InterPro" id="IPR001375">
    <property type="entry name" value="Peptidase_S9_cat"/>
</dbReference>
<evidence type="ECO:0000256" key="6">
    <source>
        <dbReference type="ARBA" id="ARBA00022825"/>
    </source>
</evidence>
<dbReference type="AlphaFoldDB" id="A0A975K474"/>
<dbReference type="GO" id="GO:0004252">
    <property type="term" value="F:serine-type endopeptidase activity"/>
    <property type="evidence" value="ECO:0007669"/>
    <property type="project" value="UniProtKB-EC"/>
</dbReference>
<name>A0A975K474_9SPHN</name>
<keyword evidence="7" id="KW-0732">Signal</keyword>
<evidence type="ECO:0000256" key="7">
    <source>
        <dbReference type="SAM" id="SignalP"/>
    </source>
</evidence>
<evidence type="ECO:0000259" key="8">
    <source>
        <dbReference type="Pfam" id="PF00326"/>
    </source>
</evidence>
<dbReference type="PROSITE" id="PS00708">
    <property type="entry name" value="PRO_ENDOPEP_SER"/>
    <property type="match status" value="1"/>
</dbReference>
<dbReference type="InterPro" id="IPR002471">
    <property type="entry name" value="Pept_S9_AS"/>
</dbReference>
<dbReference type="Proteomes" id="UP000681425">
    <property type="component" value="Chromosome"/>
</dbReference>
<organism evidence="10 11">
    <name type="scientific">Sphingobium phenoxybenzoativorans</name>
    <dbReference type="NCBI Taxonomy" id="1592790"/>
    <lineage>
        <taxon>Bacteria</taxon>
        <taxon>Pseudomonadati</taxon>
        <taxon>Pseudomonadota</taxon>
        <taxon>Alphaproteobacteria</taxon>
        <taxon>Sphingomonadales</taxon>
        <taxon>Sphingomonadaceae</taxon>
        <taxon>Sphingobium</taxon>
    </lineage>
</organism>
<evidence type="ECO:0000313" key="11">
    <source>
        <dbReference type="Proteomes" id="UP000681425"/>
    </source>
</evidence>
<dbReference type="RefSeq" id="WP_212608340.1">
    <property type="nucleotide sequence ID" value="NZ_CP073910.1"/>
</dbReference>
<dbReference type="InterPro" id="IPR023302">
    <property type="entry name" value="Pept_S9A_N"/>
</dbReference>
<dbReference type="GO" id="GO:0006508">
    <property type="term" value="P:proteolysis"/>
    <property type="evidence" value="ECO:0007669"/>
    <property type="project" value="UniProtKB-KW"/>
</dbReference>
<sequence>MQLPARLIAALLAMSVLIHGGAYAEPAAMGGAAGLTAGSSAKPLIRYPATRALDLVEDHFGVKVRDPYRWLEQDVRRDKAVEDWVAAENRVTRSYLDKLPGRDLLRKRMAKLFDYGRFSTPRKAAGLYFYTYNSGLQNQSPLYVRQGLHGEQRLLLDPNALADDGTTALAEWEPAPNGRLLLYATQDAGTDWRTLHMLDVATGRTFHENIPWVKFSSLSWDARSEGFFYSRFEAPAPGEAFQSASRGQKVWYHRVGTPAAQDRMVYETPDRPELNHRARVTDDGQWLVITSSRGTEARQEITLIALNGFLAGGPVKTRPLVRGLQNEWRFVGSRGDTMWFVTNLDAPNSRLVTLDAKRSRRRPAEIVAQRAQTLSGASMIGSRIVIAYLADTRTYAELVEMDGRRVGDVPLPGIGTAAGFAGKGGDPETFFSFSGFTMPSTVYRYDTGTGTIEIFAQPRLAFDPEAFVTVQLTYPSKDGTMIPMTIIRRRDIAISGRTAPTLLYGYGGFNISLNPGFSATRLAWLEQGGAVAIANLRGGGEFGQSWHDAGRLQNKQNVFDDFIAAGEYLKANGYTGKDQLAVEGRSNGGLLVGAVVNQRPDLFAAALPSVGVMDMLRFDKFTVGRFWIDDYGDPGKAEDFPLLYSYSPYHNILPGKDYPAILVTTGDTDDRVVPAHSFKYAAALQAADIGSKPHLIRVETRTGHGSGKPVDKVIDEYSDIYAFAAYWTGLKISDPD</sequence>
<dbReference type="PANTHER" id="PTHR42881">
    <property type="entry name" value="PROLYL ENDOPEPTIDASE"/>
    <property type="match status" value="1"/>
</dbReference>
<feature type="domain" description="Peptidase S9A N-terminal" evidence="9">
    <location>
        <begin position="49"/>
        <end position="457"/>
    </location>
</feature>
<protein>
    <recommendedName>
        <fullName evidence="3">prolyl oligopeptidase</fullName>
        <ecNumber evidence="3">3.4.21.26</ecNumber>
    </recommendedName>
</protein>
<keyword evidence="4" id="KW-0645">Protease</keyword>
<evidence type="ECO:0000256" key="3">
    <source>
        <dbReference type="ARBA" id="ARBA00011897"/>
    </source>
</evidence>
<comment type="similarity">
    <text evidence="2">Belongs to the peptidase S9A family.</text>
</comment>
<evidence type="ECO:0000313" key="10">
    <source>
        <dbReference type="EMBL" id="QUT04535.1"/>
    </source>
</evidence>
<dbReference type="Gene3D" id="2.130.10.120">
    <property type="entry name" value="Prolyl oligopeptidase, N-terminal domain"/>
    <property type="match status" value="1"/>
</dbReference>
<dbReference type="SUPFAM" id="SSF53474">
    <property type="entry name" value="alpha/beta-Hydrolases"/>
    <property type="match status" value="1"/>
</dbReference>
<dbReference type="Gene3D" id="3.40.50.1820">
    <property type="entry name" value="alpha/beta hydrolase"/>
    <property type="match status" value="1"/>
</dbReference>
<evidence type="ECO:0000256" key="5">
    <source>
        <dbReference type="ARBA" id="ARBA00022801"/>
    </source>
</evidence>
<feature type="domain" description="Peptidase S9 prolyl oligopeptidase catalytic" evidence="8">
    <location>
        <begin position="517"/>
        <end position="729"/>
    </location>
</feature>
<reference evidence="10" key="1">
    <citation type="submission" date="2021-04" db="EMBL/GenBank/DDBJ databases">
        <title>Isolation of p-tert-butylphenol degrading bacteria Sphingobium phenoxybenzoativorans Tas13 from active sludge.</title>
        <authorList>
            <person name="Li Y."/>
        </authorList>
    </citation>
    <scope>NUCLEOTIDE SEQUENCE</scope>
    <source>
        <strain evidence="10">Tas13</strain>
    </source>
</reference>
<comment type="catalytic activity">
    <reaction evidence="1">
        <text>Hydrolysis of Pro-|-Xaa &gt;&gt; Ala-|-Xaa in oligopeptides.</text>
        <dbReference type="EC" id="3.4.21.26"/>
    </reaction>
</comment>
<dbReference type="PRINTS" id="PR00862">
    <property type="entry name" value="PROLIGOPTASE"/>
</dbReference>
<accession>A0A975K474</accession>
<proteinExistence type="inferred from homology"/>
<keyword evidence="11" id="KW-1185">Reference proteome</keyword>
<dbReference type="GO" id="GO:0005829">
    <property type="term" value="C:cytosol"/>
    <property type="evidence" value="ECO:0007669"/>
    <property type="project" value="TreeGrafter"/>
</dbReference>
<dbReference type="PANTHER" id="PTHR42881:SF2">
    <property type="entry name" value="PROLYL ENDOPEPTIDASE"/>
    <property type="match status" value="1"/>
</dbReference>
<dbReference type="EC" id="3.4.21.26" evidence="3"/>
<dbReference type="InterPro" id="IPR002470">
    <property type="entry name" value="Peptidase_S9A"/>
</dbReference>
<dbReference type="SUPFAM" id="SSF50993">
    <property type="entry name" value="Peptidase/esterase 'gauge' domain"/>
    <property type="match status" value="1"/>
</dbReference>
<evidence type="ECO:0000259" key="9">
    <source>
        <dbReference type="Pfam" id="PF02897"/>
    </source>
</evidence>
<dbReference type="InterPro" id="IPR051167">
    <property type="entry name" value="Prolyl_oligopep/macrocyclase"/>
</dbReference>
<dbReference type="KEGG" id="spph:KFK14_15965"/>
<dbReference type="Pfam" id="PF02897">
    <property type="entry name" value="Peptidase_S9_N"/>
    <property type="match status" value="1"/>
</dbReference>
<dbReference type="InterPro" id="IPR029058">
    <property type="entry name" value="AB_hydrolase_fold"/>
</dbReference>
<evidence type="ECO:0000256" key="4">
    <source>
        <dbReference type="ARBA" id="ARBA00022670"/>
    </source>
</evidence>
<dbReference type="Pfam" id="PF00326">
    <property type="entry name" value="Peptidase_S9"/>
    <property type="match status" value="1"/>
</dbReference>
<dbReference type="EMBL" id="CP073910">
    <property type="protein sequence ID" value="QUT04535.1"/>
    <property type="molecule type" value="Genomic_DNA"/>
</dbReference>
<dbReference type="GO" id="GO:0070012">
    <property type="term" value="F:oligopeptidase activity"/>
    <property type="evidence" value="ECO:0007669"/>
    <property type="project" value="TreeGrafter"/>
</dbReference>
<feature type="signal peptide" evidence="7">
    <location>
        <begin position="1"/>
        <end position="24"/>
    </location>
</feature>